<dbReference type="Proteomes" id="UP000019471">
    <property type="component" value="Unassembled WGS sequence"/>
</dbReference>
<dbReference type="InterPro" id="IPR036188">
    <property type="entry name" value="FAD/NAD-bd_sf"/>
</dbReference>
<name>W9XI15_9EURO</name>
<comment type="caution">
    <text evidence="3">The sequence shown here is derived from an EMBL/GenBank/DDBJ whole genome shotgun (WGS) entry which is preliminary data.</text>
</comment>
<dbReference type="GO" id="GO:0005737">
    <property type="term" value="C:cytoplasm"/>
    <property type="evidence" value="ECO:0007669"/>
    <property type="project" value="TreeGrafter"/>
</dbReference>
<gene>
    <name evidence="3" type="ORF">A1O5_01109</name>
</gene>
<evidence type="ECO:0000313" key="3">
    <source>
        <dbReference type="EMBL" id="EXJ76601.1"/>
    </source>
</evidence>
<dbReference type="eggNOG" id="ENOG502QUK9">
    <property type="taxonomic scope" value="Eukaryota"/>
</dbReference>
<keyword evidence="4" id="KW-1185">Reference proteome</keyword>
<dbReference type="HOGENOM" id="CLU_022730_3_0_1"/>
<organism evidence="3 4">
    <name type="scientific">Cladophialophora psammophila CBS 110553</name>
    <dbReference type="NCBI Taxonomy" id="1182543"/>
    <lineage>
        <taxon>Eukaryota</taxon>
        <taxon>Fungi</taxon>
        <taxon>Dikarya</taxon>
        <taxon>Ascomycota</taxon>
        <taxon>Pezizomycotina</taxon>
        <taxon>Eurotiomycetes</taxon>
        <taxon>Chaetothyriomycetidae</taxon>
        <taxon>Chaetothyriales</taxon>
        <taxon>Herpotrichiellaceae</taxon>
        <taxon>Cladophialophora</taxon>
    </lineage>
</organism>
<dbReference type="STRING" id="1182543.W9XI15"/>
<feature type="compositionally biased region" description="Low complexity" evidence="1">
    <location>
        <begin position="1"/>
        <end position="12"/>
    </location>
</feature>
<dbReference type="GeneID" id="19185845"/>
<dbReference type="InterPro" id="IPR006076">
    <property type="entry name" value="FAD-dep_OxRdtase"/>
</dbReference>
<dbReference type="Gene3D" id="3.50.50.60">
    <property type="entry name" value="FAD/NAD(P)-binding domain"/>
    <property type="match status" value="3"/>
</dbReference>
<dbReference type="RefSeq" id="XP_007739918.1">
    <property type="nucleotide sequence ID" value="XM_007741728.1"/>
</dbReference>
<feature type="region of interest" description="Disordered" evidence="1">
    <location>
        <begin position="611"/>
        <end position="632"/>
    </location>
</feature>
<feature type="compositionally biased region" description="Acidic residues" evidence="1">
    <location>
        <begin position="616"/>
        <end position="628"/>
    </location>
</feature>
<protein>
    <recommendedName>
        <fullName evidence="2">FAD dependent oxidoreductase domain-containing protein</fullName>
    </recommendedName>
</protein>
<feature type="domain" description="FAD dependent oxidoreductase" evidence="2">
    <location>
        <begin position="53"/>
        <end position="383"/>
    </location>
</feature>
<feature type="compositionally biased region" description="Low complexity" evidence="1">
    <location>
        <begin position="157"/>
        <end position="183"/>
    </location>
</feature>
<dbReference type="EMBL" id="AMGX01000001">
    <property type="protein sequence ID" value="EXJ76601.1"/>
    <property type="molecule type" value="Genomic_DNA"/>
</dbReference>
<dbReference type="AlphaFoldDB" id="W9XI15"/>
<feature type="region of interest" description="Disordered" evidence="1">
    <location>
        <begin position="440"/>
        <end position="473"/>
    </location>
</feature>
<dbReference type="Pfam" id="PF01266">
    <property type="entry name" value="DAO"/>
    <property type="match status" value="1"/>
</dbReference>
<sequence>MGDAAASPTSSSPQPPVRSGLPSAHPTASFWQTSFPNRLAGHRSTPELPSRADVVVVGTGISGTFAVDELLNSNGSTATSSRARRGTEAETAAIETGLGLDVLVLEARTLCSAATGRNGGHLQPVIHNAPAHIIDFELRNFRHIEALVRSRDKASDDGSSNSNTCDNDTTTTKTSSSSSPSPSWCDFRRLEGCLGFWNKEYFRDAKRGLAAAAAVAAAANVDKNKNGIPPEDYAGLARVVEDAEELGALGLRVESGAVGAIVQSVAASLSPYKLCVGVWRGLLERFEQKVVPGSHEKERAVPKQRKSSLNLQTNTPVTALERCHNDNDSGGCWILHTPRGSVRARAVILATNAYTSHLLPEFARLIRPVQAQMSALVPPPTSKHGNGSGGGGRSGMTTNTRKARKLIPMSYGFMGVGDMDRVMSDYLVQNPYAIHHHHHGCNHQENAAEQAGTGKDDEGVSSEGDGAGGHLMFGGGRHLAPNHGEGVWDDDFVDDRVEMYLRGLPQRLKLSLDPDLNLHLRSEPDSHPDLHLEPGTEDEAHLAIAASWTGIIGHSSDGHPWVGAVPDHANRGGAFVVAGYTGHGMTNAPLCGRGVARMALRYLLRADVDGKADSGTDGDGDENGDGDVDVPKEYLITRERMDRVAIVV</sequence>
<dbReference type="OrthoDB" id="429143at2759"/>
<accession>W9XI15</accession>
<dbReference type="PANTHER" id="PTHR13847:SF129">
    <property type="entry name" value="FAD DEPENDENT OXIDOREDUCTASE"/>
    <property type="match status" value="1"/>
</dbReference>
<feature type="region of interest" description="Disordered" evidence="1">
    <location>
        <begin position="1"/>
        <end position="28"/>
    </location>
</feature>
<reference evidence="3 4" key="1">
    <citation type="submission" date="2013-03" db="EMBL/GenBank/DDBJ databases">
        <title>The Genome Sequence of Cladophialophora psammophila CBS 110553.</title>
        <authorList>
            <consortium name="The Broad Institute Genomics Platform"/>
            <person name="Cuomo C."/>
            <person name="de Hoog S."/>
            <person name="Gorbushina A."/>
            <person name="Walker B."/>
            <person name="Young S.K."/>
            <person name="Zeng Q."/>
            <person name="Gargeya S."/>
            <person name="Fitzgerald M."/>
            <person name="Haas B."/>
            <person name="Abouelleil A."/>
            <person name="Allen A.W."/>
            <person name="Alvarado L."/>
            <person name="Arachchi H.M."/>
            <person name="Berlin A.M."/>
            <person name="Chapman S.B."/>
            <person name="Gainer-Dewar J."/>
            <person name="Goldberg J."/>
            <person name="Griggs A."/>
            <person name="Gujja S."/>
            <person name="Hansen M."/>
            <person name="Howarth C."/>
            <person name="Imamovic A."/>
            <person name="Ireland A."/>
            <person name="Larimer J."/>
            <person name="McCowan C."/>
            <person name="Murphy C."/>
            <person name="Pearson M."/>
            <person name="Poon T.W."/>
            <person name="Priest M."/>
            <person name="Roberts A."/>
            <person name="Saif S."/>
            <person name="Shea T."/>
            <person name="Sisk P."/>
            <person name="Sykes S."/>
            <person name="Wortman J."/>
            <person name="Nusbaum C."/>
            <person name="Birren B."/>
        </authorList>
    </citation>
    <scope>NUCLEOTIDE SEQUENCE [LARGE SCALE GENOMIC DNA]</scope>
    <source>
        <strain evidence="3 4">CBS 110553</strain>
    </source>
</reference>
<dbReference type="Gene3D" id="3.30.9.10">
    <property type="entry name" value="D-Amino Acid Oxidase, subunit A, domain 2"/>
    <property type="match status" value="2"/>
</dbReference>
<evidence type="ECO:0000256" key="1">
    <source>
        <dbReference type="SAM" id="MobiDB-lite"/>
    </source>
</evidence>
<proteinExistence type="predicted"/>
<evidence type="ECO:0000259" key="2">
    <source>
        <dbReference type="Pfam" id="PF01266"/>
    </source>
</evidence>
<evidence type="ECO:0000313" key="4">
    <source>
        <dbReference type="Proteomes" id="UP000019471"/>
    </source>
</evidence>
<feature type="region of interest" description="Disordered" evidence="1">
    <location>
        <begin position="152"/>
        <end position="183"/>
    </location>
</feature>
<dbReference type="SUPFAM" id="SSF51905">
    <property type="entry name" value="FAD/NAD(P)-binding domain"/>
    <property type="match status" value="1"/>
</dbReference>
<feature type="region of interest" description="Disordered" evidence="1">
    <location>
        <begin position="377"/>
        <end position="399"/>
    </location>
</feature>
<dbReference type="PANTHER" id="PTHR13847">
    <property type="entry name" value="SARCOSINE DEHYDROGENASE-RELATED"/>
    <property type="match status" value="1"/>
</dbReference>